<proteinExistence type="predicted"/>
<evidence type="ECO:0000313" key="2">
    <source>
        <dbReference type="Proteomes" id="UP001152130"/>
    </source>
</evidence>
<organism evidence="1 2">
    <name type="scientific">Fusarium irregulare</name>
    <dbReference type="NCBI Taxonomy" id="2494466"/>
    <lineage>
        <taxon>Eukaryota</taxon>
        <taxon>Fungi</taxon>
        <taxon>Dikarya</taxon>
        <taxon>Ascomycota</taxon>
        <taxon>Pezizomycotina</taxon>
        <taxon>Sordariomycetes</taxon>
        <taxon>Hypocreomycetidae</taxon>
        <taxon>Hypocreales</taxon>
        <taxon>Nectriaceae</taxon>
        <taxon>Fusarium</taxon>
        <taxon>Fusarium incarnatum-equiseti species complex</taxon>
    </lineage>
</organism>
<sequence length="399" mass="46501">MIPRLKGWITQKHAKNNNTKPQREPELPFFLNSEQHLLPLCIAKIQMQDAPIFKLPADLRHEILIQAFGARRIHMDLFYNYPYVSKPGDSGLPQAAHYGGWYTKTRRKRWQWRGCVCHRTPSPEKQKLNDDVYRVWPADNRSGDPYSPYPSWELGEERNRLFDPDEPGDDTCLRGYARECRSYTDSGDRSACWIGAMGWLMACRQAKALLERLPRDIPTPPRLLLLQSLEIVWRLETVQLPDIWYTHLPARTGIAQVQLKRILIIILDSLSRLRRLHLALVVRTDGWGLYLDNTVYLLDTFAAGLCRSKNLKVPLQISMSSGIYRKLYRQAKHKANHKDIVKSYVDFQFWRYLDGTCALAPDSPDEFCKIHGATVDNGYWIVLEDKNNERERYGHLLRL</sequence>
<dbReference type="EMBL" id="JAPDHF010000030">
    <property type="protein sequence ID" value="KAJ4002799.1"/>
    <property type="molecule type" value="Genomic_DNA"/>
</dbReference>
<dbReference type="AlphaFoldDB" id="A0A9W8U4D9"/>
<protein>
    <submittedName>
        <fullName evidence="1">Uncharacterized protein</fullName>
    </submittedName>
</protein>
<gene>
    <name evidence="1" type="ORF">NW766_012732</name>
</gene>
<accession>A0A9W8U4D9</accession>
<evidence type="ECO:0000313" key="1">
    <source>
        <dbReference type="EMBL" id="KAJ4002799.1"/>
    </source>
</evidence>
<reference evidence="1" key="1">
    <citation type="submission" date="2022-10" db="EMBL/GenBank/DDBJ databases">
        <title>Fusarium specimens isolated from Avocado Roots.</title>
        <authorList>
            <person name="Stajich J."/>
            <person name="Roper C."/>
            <person name="Heimlech-Rivalta G."/>
        </authorList>
    </citation>
    <scope>NUCLEOTIDE SEQUENCE</scope>
    <source>
        <strain evidence="1">CF00143</strain>
    </source>
</reference>
<dbReference type="Proteomes" id="UP001152130">
    <property type="component" value="Unassembled WGS sequence"/>
</dbReference>
<name>A0A9W8U4D9_9HYPO</name>
<comment type="caution">
    <text evidence="1">The sequence shown here is derived from an EMBL/GenBank/DDBJ whole genome shotgun (WGS) entry which is preliminary data.</text>
</comment>
<keyword evidence="2" id="KW-1185">Reference proteome</keyword>